<reference evidence="13 14" key="1">
    <citation type="submission" date="2019-04" db="EMBL/GenBank/DDBJ databases">
        <title>Bacillus sediminilitoris sp. nov., isolated from a tidal flat sediment on the East China Sea.</title>
        <authorList>
            <person name="Wei Y."/>
            <person name="Mao H."/>
            <person name="Fang J."/>
        </authorList>
    </citation>
    <scope>NUCLEOTIDE SEQUENCE [LARGE SCALE GENOMIC DNA]</scope>
    <source>
        <strain evidence="13 14">DSL-17</strain>
    </source>
</reference>
<dbReference type="EMBL" id="SSNT01000003">
    <property type="protein sequence ID" value="THF81843.1"/>
    <property type="molecule type" value="Genomic_DNA"/>
</dbReference>
<comment type="similarity">
    <text evidence="3">Belongs to the peptidase M50B family.</text>
</comment>
<organism evidence="13 14">
    <name type="scientific">Metabacillus sediminilitoris</name>
    <dbReference type="NCBI Taxonomy" id="2567941"/>
    <lineage>
        <taxon>Bacteria</taxon>
        <taxon>Bacillati</taxon>
        <taxon>Bacillota</taxon>
        <taxon>Bacilli</taxon>
        <taxon>Bacillales</taxon>
        <taxon>Bacillaceae</taxon>
        <taxon>Metabacillus</taxon>
    </lineage>
</organism>
<keyword evidence="7" id="KW-0378">Hydrolase</keyword>
<dbReference type="Proteomes" id="UP000310334">
    <property type="component" value="Unassembled WGS sequence"/>
</dbReference>
<evidence type="ECO:0000256" key="3">
    <source>
        <dbReference type="ARBA" id="ARBA00007931"/>
    </source>
</evidence>
<evidence type="ECO:0000256" key="1">
    <source>
        <dbReference type="ARBA" id="ARBA00001947"/>
    </source>
</evidence>
<proteinExistence type="inferred from homology"/>
<evidence type="ECO:0000256" key="6">
    <source>
        <dbReference type="ARBA" id="ARBA00022723"/>
    </source>
</evidence>
<keyword evidence="6" id="KW-0479">Metal-binding</keyword>
<dbReference type="GO" id="GO:0008237">
    <property type="term" value="F:metallopeptidase activity"/>
    <property type="evidence" value="ECO:0007669"/>
    <property type="project" value="UniProtKB-KW"/>
</dbReference>
<keyword evidence="14" id="KW-1185">Reference proteome</keyword>
<comment type="cofactor">
    <cofactor evidence="1">
        <name>Zn(2+)</name>
        <dbReference type="ChEBI" id="CHEBI:29105"/>
    </cofactor>
</comment>
<keyword evidence="5" id="KW-0812">Transmembrane</keyword>
<comment type="caution">
    <text evidence="13">The sequence shown here is derived from an EMBL/GenBank/DDBJ whole genome shotgun (WGS) entry which is preliminary data.</text>
</comment>
<dbReference type="GO" id="GO:0046872">
    <property type="term" value="F:metal ion binding"/>
    <property type="evidence" value="ECO:0007669"/>
    <property type="project" value="UniProtKB-KW"/>
</dbReference>
<protein>
    <submittedName>
        <fullName evidence="13">Stage IV sporulation protein FB</fullName>
    </submittedName>
</protein>
<evidence type="ECO:0000256" key="4">
    <source>
        <dbReference type="ARBA" id="ARBA00022670"/>
    </source>
</evidence>
<dbReference type="GO" id="GO:0006508">
    <property type="term" value="P:proteolysis"/>
    <property type="evidence" value="ECO:0007669"/>
    <property type="project" value="UniProtKB-KW"/>
</dbReference>
<dbReference type="RefSeq" id="WP_136351930.1">
    <property type="nucleotide sequence ID" value="NZ_CP046266.1"/>
</dbReference>
<keyword evidence="11" id="KW-0472">Membrane</keyword>
<dbReference type="Pfam" id="PF02163">
    <property type="entry name" value="Peptidase_M50"/>
    <property type="match status" value="2"/>
</dbReference>
<sequence>MNNYLSLLQKIHIHPLLWVMIGISVLTANFKTLFLLMLIVFIHEMGHAISAHFFSWRIKTVMLLPFGGVAEVDEHGNRSLKQEFIVVLSGPIQHLWLQGTAHLLFVTNVVNVDDYHLFTFYNVSILLFNLLPVWPLDGGKLLFILFSNYLPFKKAHFYMIVSSICFLFLYVLVILIFSSNFLNMWIITTFLIYSLYHEYKNRMYGTLRFLMERYYGKQDTINQLKPIVVDESELIYHVLLQFQRGCKHLIVIERNGTKISEMDENELLHAFFANKLTDSKIGDLVYAY</sequence>
<accession>A0A4S4C2E0</accession>
<keyword evidence="4" id="KW-0645">Protease</keyword>
<keyword evidence="8" id="KW-0862">Zinc</keyword>
<evidence type="ECO:0000256" key="5">
    <source>
        <dbReference type="ARBA" id="ARBA00022692"/>
    </source>
</evidence>
<keyword evidence="10" id="KW-0482">Metalloprotease</keyword>
<dbReference type="CDD" id="cd06161">
    <property type="entry name" value="S2P-M50_SpoIVFB"/>
    <property type="match status" value="1"/>
</dbReference>
<dbReference type="PANTHER" id="PTHR39188">
    <property type="entry name" value="MEMBRANE-ASSOCIATED ZINC METALLOPROTEASE M50B"/>
    <property type="match status" value="1"/>
</dbReference>
<evidence type="ECO:0000256" key="8">
    <source>
        <dbReference type="ARBA" id="ARBA00022833"/>
    </source>
</evidence>
<evidence type="ECO:0000256" key="10">
    <source>
        <dbReference type="ARBA" id="ARBA00023049"/>
    </source>
</evidence>
<comment type="subcellular location">
    <subcellularLocation>
        <location evidence="2">Membrane</location>
        <topology evidence="2">Multi-pass membrane protein</topology>
    </subcellularLocation>
</comment>
<evidence type="ECO:0000256" key="11">
    <source>
        <dbReference type="ARBA" id="ARBA00023136"/>
    </source>
</evidence>
<keyword evidence="9" id="KW-1133">Transmembrane helix</keyword>
<evidence type="ECO:0000313" key="14">
    <source>
        <dbReference type="Proteomes" id="UP000310334"/>
    </source>
</evidence>
<evidence type="ECO:0000256" key="9">
    <source>
        <dbReference type="ARBA" id="ARBA00022989"/>
    </source>
</evidence>
<feature type="domain" description="Peptidase M50" evidence="12">
    <location>
        <begin position="33"/>
        <end position="106"/>
    </location>
</feature>
<feature type="domain" description="Peptidase M50" evidence="12">
    <location>
        <begin position="117"/>
        <end position="169"/>
    </location>
</feature>
<evidence type="ECO:0000256" key="7">
    <source>
        <dbReference type="ARBA" id="ARBA00022801"/>
    </source>
</evidence>
<gene>
    <name evidence="13" type="ORF">E6W99_04125</name>
</gene>
<name>A0A4S4C2E0_9BACI</name>
<dbReference type="PANTHER" id="PTHR39188:SF3">
    <property type="entry name" value="STAGE IV SPORULATION PROTEIN FB"/>
    <property type="match status" value="1"/>
</dbReference>
<dbReference type="AlphaFoldDB" id="A0A4S4C2E0"/>
<evidence type="ECO:0000313" key="13">
    <source>
        <dbReference type="EMBL" id="THF81843.1"/>
    </source>
</evidence>
<evidence type="ECO:0000259" key="12">
    <source>
        <dbReference type="Pfam" id="PF02163"/>
    </source>
</evidence>
<dbReference type="OrthoDB" id="166377at2"/>
<dbReference type="GO" id="GO:0016020">
    <property type="term" value="C:membrane"/>
    <property type="evidence" value="ECO:0007669"/>
    <property type="project" value="UniProtKB-SubCell"/>
</dbReference>
<dbReference type="InterPro" id="IPR008915">
    <property type="entry name" value="Peptidase_M50"/>
</dbReference>
<evidence type="ECO:0000256" key="2">
    <source>
        <dbReference type="ARBA" id="ARBA00004141"/>
    </source>
</evidence>